<keyword evidence="2" id="KW-1185">Reference proteome</keyword>
<dbReference type="EMBL" id="BPLR01002505">
    <property type="protein sequence ID" value="GIX74424.1"/>
    <property type="molecule type" value="Genomic_DNA"/>
</dbReference>
<reference evidence="1 2" key="1">
    <citation type="submission" date="2021-06" db="EMBL/GenBank/DDBJ databases">
        <title>Caerostris extrusa draft genome.</title>
        <authorList>
            <person name="Kono N."/>
            <person name="Arakawa K."/>
        </authorList>
    </citation>
    <scope>NUCLEOTIDE SEQUENCE [LARGE SCALE GENOMIC DNA]</scope>
</reference>
<dbReference type="AlphaFoldDB" id="A0AAV4MPU8"/>
<organism evidence="1 2">
    <name type="scientific">Caerostris extrusa</name>
    <name type="common">Bark spider</name>
    <name type="synonym">Caerostris bankana</name>
    <dbReference type="NCBI Taxonomy" id="172846"/>
    <lineage>
        <taxon>Eukaryota</taxon>
        <taxon>Metazoa</taxon>
        <taxon>Ecdysozoa</taxon>
        <taxon>Arthropoda</taxon>
        <taxon>Chelicerata</taxon>
        <taxon>Arachnida</taxon>
        <taxon>Araneae</taxon>
        <taxon>Araneomorphae</taxon>
        <taxon>Entelegynae</taxon>
        <taxon>Araneoidea</taxon>
        <taxon>Araneidae</taxon>
        <taxon>Caerostris</taxon>
    </lineage>
</organism>
<sequence>MIISASSMQDDCDLNSSDVISVALTASEIRRPSGIMTTSLKSAGPDGRVTSVLALVFGSKVILRYYFFPLRGHLTLLCSWLKDIKQSVIL</sequence>
<gene>
    <name evidence="1" type="ORF">CEXT_155631</name>
</gene>
<accession>A0AAV4MPU8</accession>
<evidence type="ECO:0000313" key="2">
    <source>
        <dbReference type="Proteomes" id="UP001054945"/>
    </source>
</evidence>
<protein>
    <submittedName>
        <fullName evidence="1">Uncharacterized protein</fullName>
    </submittedName>
</protein>
<evidence type="ECO:0000313" key="1">
    <source>
        <dbReference type="EMBL" id="GIX74424.1"/>
    </source>
</evidence>
<dbReference type="Proteomes" id="UP001054945">
    <property type="component" value="Unassembled WGS sequence"/>
</dbReference>
<name>A0AAV4MPU8_CAEEX</name>
<comment type="caution">
    <text evidence="1">The sequence shown here is derived from an EMBL/GenBank/DDBJ whole genome shotgun (WGS) entry which is preliminary data.</text>
</comment>
<proteinExistence type="predicted"/>